<dbReference type="STRING" id="743788.S8DYJ8"/>
<keyword evidence="3" id="KW-1185">Reference proteome</keyword>
<dbReference type="AlphaFoldDB" id="S8DYJ8"/>
<feature type="region of interest" description="Disordered" evidence="1">
    <location>
        <begin position="1"/>
        <end position="28"/>
    </location>
</feature>
<evidence type="ECO:0000256" key="1">
    <source>
        <dbReference type="SAM" id="MobiDB-lite"/>
    </source>
</evidence>
<name>S8DYJ8_FOMSC</name>
<dbReference type="Proteomes" id="UP000015241">
    <property type="component" value="Unassembled WGS sequence"/>
</dbReference>
<feature type="compositionally biased region" description="Basic and acidic residues" evidence="1">
    <location>
        <begin position="79"/>
        <end position="99"/>
    </location>
</feature>
<sequence length="205" mass="21618">MRGGGFGAGWDSKAPSAAGSGASTPYGHGARSALAATILVEGDEDEQEENVGLQGGVFGAGSVNIQRRRAQPAAQGDGLHGRHSDVGQRDDPDGRDRTGLRGAVQPTALVPVTAMPTSDAELQLMHALAVNCKPKLESGFILVACPMQRMTVTLFSRMGMCGLLMSRGILRYAHSLRGLVHFGCVWHEQTAVILPPAKRSYIRSA</sequence>
<dbReference type="InParanoid" id="S8DYJ8"/>
<accession>S8DYJ8</accession>
<dbReference type="HOGENOM" id="CLU_1337535_0_0_1"/>
<feature type="region of interest" description="Disordered" evidence="1">
    <location>
        <begin position="68"/>
        <end position="100"/>
    </location>
</feature>
<evidence type="ECO:0000313" key="3">
    <source>
        <dbReference type="Proteomes" id="UP000015241"/>
    </source>
</evidence>
<organism evidence="2 3">
    <name type="scientific">Fomitopsis schrenkii</name>
    <name type="common">Brown rot fungus</name>
    <dbReference type="NCBI Taxonomy" id="2126942"/>
    <lineage>
        <taxon>Eukaryota</taxon>
        <taxon>Fungi</taxon>
        <taxon>Dikarya</taxon>
        <taxon>Basidiomycota</taxon>
        <taxon>Agaricomycotina</taxon>
        <taxon>Agaricomycetes</taxon>
        <taxon>Polyporales</taxon>
        <taxon>Fomitopsis</taxon>
    </lineage>
</organism>
<protein>
    <submittedName>
        <fullName evidence="2">Uncharacterized protein</fullName>
    </submittedName>
</protein>
<evidence type="ECO:0000313" key="2">
    <source>
        <dbReference type="EMBL" id="EPS98151.1"/>
    </source>
</evidence>
<proteinExistence type="predicted"/>
<dbReference type="EMBL" id="KE504168">
    <property type="protein sequence ID" value="EPS98151.1"/>
    <property type="molecule type" value="Genomic_DNA"/>
</dbReference>
<reference evidence="2 3" key="1">
    <citation type="journal article" date="2012" name="Science">
        <title>The Paleozoic origin of enzymatic lignin decomposition reconstructed from 31 fungal genomes.</title>
        <authorList>
            <person name="Floudas D."/>
            <person name="Binder M."/>
            <person name="Riley R."/>
            <person name="Barry K."/>
            <person name="Blanchette R.A."/>
            <person name="Henrissat B."/>
            <person name="Martinez A.T."/>
            <person name="Otillar R."/>
            <person name="Spatafora J.W."/>
            <person name="Yadav J.S."/>
            <person name="Aerts A."/>
            <person name="Benoit I."/>
            <person name="Boyd A."/>
            <person name="Carlson A."/>
            <person name="Copeland A."/>
            <person name="Coutinho P.M."/>
            <person name="de Vries R.P."/>
            <person name="Ferreira P."/>
            <person name="Findley K."/>
            <person name="Foster B."/>
            <person name="Gaskell J."/>
            <person name="Glotzer D."/>
            <person name="Gorecki P."/>
            <person name="Heitman J."/>
            <person name="Hesse C."/>
            <person name="Hori C."/>
            <person name="Igarashi K."/>
            <person name="Jurgens J.A."/>
            <person name="Kallen N."/>
            <person name="Kersten P."/>
            <person name="Kohler A."/>
            <person name="Kuees U."/>
            <person name="Kumar T.K.A."/>
            <person name="Kuo A."/>
            <person name="LaButti K."/>
            <person name="Larrondo L.F."/>
            <person name="Lindquist E."/>
            <person name="Ling A."/>
            <person name="Lombard V."/>
            <person name="Lucas S."/>
            <person name="Lundell T."/>
            <person name="Martin R."/>
            <person name="McLaughlin D.J."/>
            <person name="Morgenstern I."/>
            <person name="Morin E."/>
            <person name="Murat C."/>
            <person name="Nagy L.G."/>
            <person name="Nolan M."/>
            <person name="Ohm R.A."/>
            <person name="Patyshakuliyeva A."/>
            <person name="Rokas A."/>
            <person name="Ruiz-Duenas F.J."/>
            <person name="Sabat G."/>
            <person name="Salamov A."/>
            <person name="Samejima M."/>
            <person name="Schmutz J."/>
            <person name="Slot J.C."/>
            <person name="St John F."/>
            <person name="Stenlid J."/>
            <person name="Sun H."/>
            <person name="Sun S."/>
            <person name="Syed K."/>
            <person name="Tsang A."/>
            <person name="Wiebenga A."/>
            <person name="Young D."/>
            <person name="Pisabarro A."/>
            <person name="Eastwood D.C."/>
            <person name="Martin F."/>
            <person name="Cullen D."/>
            <person name="Grigoriev I.V."/>
            <person name="Hibbett D.S."/>
        </authorList>
    </citation>
    <scope>NUCLEOTIDE SEQUENCE</scope>
    <source>
        <strain evidence="3">FP-58527</strain>
    </source>
</reference>
<feature type="compositionally biased region" description="Low complexity" evidence="1">
    <location>
        <begin position="12"/>
        <end position="23"/>
    </location>
</feature>
<gene>
    <name evidence="2" type="ORF">FOMPIDRAFT_82926</name>
</gene>